<dbReference type="AlphaFoldDB" id="A0A6B8M4X5"/>
<dbReference type="RefSeq" id="WP_016920240.1">
    <property type="nucleotide sequence ID" value="NZ_CP044331.1"/>
</dbReference>
<proteinExistence type="predicted"/>
<keyword evidence="1" id="KW-0732">Signal</keyword>
<organism evidence="2 3">
    <name type="scientific">Methylocystis parvus</name>
    <dbReference type="NCBI Taxonomy" id="134"/>
    <lineage>
        <taxon>Bacteria</taxon>
        <taxon>Pseudomonadati</taxon>
        <taxon>Pseudomonadota</taxon>
        <taxon>Alphaproteobacteria</taxon>
        <taxon>Hyphomicrobiales</taxon>
        <taxon>Methylocystaceae</taxon>
        <taxon>Methylocystis</taxon>
    </lineage>
</organism>
<protein>
    <recommendedName>
        <fullName evidence="4">DUF3617 family protein</fullName>
    </recommendedName>
</protein>
<evidence type="ECO:0008006" key="4">
    <source>
        <dbReference type="Google" id="ProtNLM"/>
    </source>
</evidence>
<accession>A0A6B8M4X5</accession>
<dbReference type="Proteomes" id="UP000422569">
    <property type="component" value="Chromosome"/>
</dbReference>
<evidence type="ECO:0000313" key="2">
    <source>
        <dbReference type="EMBL" id="QGM96393.1"/>
    </source>
</evidence>
<dbReference type="KEGG" id="mpar:F7D14_02090"/>
<feature type="chain" id="PRO_5025500965" description="DUF3617 family protein" evidence="1">
    <location>
        <begin position="25"/>
        <end position="198"/>
    </location>
</feature>
<reference evidence="2 3" key="1">
    <citation type="submission" date="2019-09" db="EMBL/GenBank/DDBJ databases">
        <title>Isolation and complete genome sequencing of Methylocystis species.</title>
        <authorList>
            <person name="Rumah B.L."/>
            <person name="Stead C.E."/>
            <person name="Stevens B.C."/>
            <person name="Minton N.P."/>
            <person name="Grosse-Honebrink A."/>
            <person name="Zhang Y."/>
        </authorList>
    </citation>
    <scope>NUCLEOTIDE SEQUENCE [LARGE SCALE GENOMIC DNA]</scope>
    <source>
        <strain evidence="2 3">BRCS2</strain>
    </source>
</reference>
<dbReference type="EMBL" id="CP044331">
    <property type="protein sequence ID" value="QGM96393.1"/>
    <property type="molecule type" value="Genomic_DNA"/>
</dbReference>
<sequence length="198" mass="20443">MKTVFAKWAAVALASSLVAQDVNAWEMPKVGMPEMLGGSKDGAATPGATADCPVIVIEDGGQIRSPVGADAASVHHQVSIKSTARECIVDGGNITIKIGVEGDAMLGPAGAPGSYGGTIRVALRRTKDDSIVVTRNYRVSASIPGNAARADFRLLPDPIAFPATAKAQEEYEILIGFTDGAASDGADKPVGKKKKGRR</sequence>
<keyword evidence="3" id="KW-1185">Reference proteome</keyword>
<feature type="signal peptide" evidence="1">
    <location>
        <begin position="1"/>
        <end position="24"/>
    </location>
</feature>
<name>A0A6B8M4X5_9HYPH</name>
<evidence type="ECO:0000313" key="3">
    <source>
        <dbReference type="Proteomes" id="UP000422569"/>
    </source>
</evidence>
<evidence type="ECO:0000256" key="1">
    <source>
        <dbReference type="SAM" id="SignalP"/>
    </source>
</evidence>
<gene>
    <name evidence="2" type="ORF">F7D14_02090</name>
</gene>